<dbReference type="InterPro" id="IPR050498">
    <property type="entry name" value="Ycf3"/>
</dbReference>
<feature type="region of interest" description="Disordered" evidence="4">
    <location>
        <begin position="485"/>
        <end position="507"/>
    </location>
</feature>
<feature type="repeat" description="TPR" evidence="3">
    <location>
        <begin position="60"/>
        <end position="93"/>
    </location>
</feature>
<dbReference type="PANTHER" id="PTHR44858">
    <property type="entry name" value="TETRATRICOPEPTIDE REPEAT PROTEIN 6"/>
    <property type="match status" value="1"/>
</dbReference>
<dbReference type="EMBL" id="CP071091">
    <property type="protein sequence ID" value="QSQ16601.1"/>
    <property type="molecule type" value="Genomic_DNA"/>
</dbReference>
<evidence type="ECO:0000256" key="2">
    <source>
        <dbReference type="ARBA" id="ARBA00022803"/>
    </source>
</evidence>
<keyword evidence="1" id="KW-0677">Repeat</keyword>
<evidence type="ECO:0000313" key="6">
    <source>
        <dbReference type="Proteomes" id="UP000663090"/>
    </source>
</evidence>
<dbReference type="PANTHER" id="PTHR44858:SF1">
    <property type="entry name" value="UDP-N-ACETYLGLUCOSAMINE--PEPTIDE N-ACETYLGLUCOSAMINYLTRANSFERASE SPINDLY-RELATED"/>
    <property type="match status" value="1"/>
</dbReference>
<dbReference type="SMART" id="SM00028">
    <property type="entry name" value="TPR"/>
    <property type="match status" value="9"/>
</dbReference>
<dbReference type="Pfam" id="PF14559">
    <property type="entry name" value="TPR_19"/>
    <property type="match status" value="1"/>
</dbReference>
<gene>
    <name evidence="5" type="ORF">JY572_11380</name>
</gene>
<dbReference type="Pfam" id="PF13432">
    <property type="entry name" value="TPR_16"/>
    <property type="match status" value="3"/>
</dbReference>
<accession>A0ABX7NCS5</accession>
<feature type="repeat" description="TPR" evidence="3">
    <location>
        <begin position="423"/>
        <end position="456"/>
    </location>
</feature>
<dbReference type="RefSeq" id="WP_206718249.1">
    <property type="nucleotide sequence ID" value="NZ_CP071091.1"/>
</dbReference>
<dbReference type="PROSITE" id="PS50293">
    <property type="entry name" value="TPR_REGION"/>
    <property type="match status" value="1"/>
</dbReference>
<evidence type="ECO:0000256" key="4">
    <source>
        <dbReference type="SAM" id="MobiDB-lite"/>
    </source>
</evidence>
<reference evidence="5 6" key="1">
    <citation type="submission" date="2021-02" db="EMBL/GenBank/DDBJ databases">
        <title>De Novo genome assembly of isolated myxobacteria.</title>
        <authorList>
            <person name="Stevens D.C."/>
        </authorList>
    </citation>
    <scope>NUCLEOTIDE SEQUENCE [LARGE SCALE GENOMIC DNA]</scope>
    <source>
        <strain evidence="5 6">SCHIC003</strain>
    </source>
</reference>
<feature type="region of interest" description="Disordered" evidence="4">
    <location>
        <begin position="220"/>
        <end position="282"/>
    </location>
</feature>
<dbReference type="SUPFAM" id="SSF48452">
    <property type="entry name" value="TPR-like"/>
    <property type="match status" value="2"/>
</dbReference>
<dbReference type="Gene3D" id="1.25.40.10">
    <property type="entry name" value="Tetratricopeptide repeat domain"/>
    <property type="match status" value="3"/>
</dbReference>
<feature type="repeat" description="TPR" evidence="3">
    <location>
        <begin position="26"/>
        <end position="59"/>
    </location>
</feature>
<dbReference type="PROSITE" id="PS50005">
    <property type="entry name" value="TPR"/>
    <property type="match status" value="4"/>
</dbReference>
<evidence type="ECO:0000313" key="5">
    <source>
        <dbReference type="EMBL" id="QSQ16601.1"/>
    </source>
</evidence>
<evidence type="ECO:0000256" key="1">
    <source>
        <dbReference type="ARBA" id="ARBA00022737"/>
    </source>
</evidence>
<name>A0ABX7NCS5_9BACT</name>
<dbReference type="Proteomes" id="UP000663090">
    <property type="component" value="Chromosome"/>
</dbReference>
<dbReference type="InterPro" id="IPR011990">
    <property type="entry name" value="TPR-like_helical_dom_sf"/>
</dbReference>
<protein>
    <submittedName>
        <fullName evidence="5">Tetratricopeptide repeat protein</fullName>
    </submittedName>
</protein>
<evidence type="ECO:0000256" key="3">
    <source>
        <dbReference type="PROSITE-ProRule" id="PRU00339"/>
    </source>
</evidence>
<feature type="region of interest" description="Disordered" evidence="4">
    <location>
        <begin position="359"/>
        <end position="388"/>
    </location>
</feature>
<feature type="repeat" description="TPR" evidence="3">
    <location>
        <begin position="94"/>
        <end position="127"/>
    </location>
</feature>
<keyword evidence="2 3" id="KW-0802">TPR repeat</keyword>
<sequence length="507" mass="54146">MVFVRKSVIALSAVLLLGAAEPSESARASFVRGESALSSGRLEQAAAAYREALSATPGYAAALNGLGSVLFRQGQMKDAIARFQEATEADPEHKMAFFNLGYAARKVSDWATAARAYSRYVELEPADADGYYGLAESHRLLGDRTQAIAAYQGYILREKRPAEQVWVQKARGHLKALGGEPLPANAQVVDSRRIAAPVSTAASTPAVMTPVAAVKETTPAVAVASTPETREKSNTPAPATTTGGAPQDVERPQEPIPFPSTRAASEPSPERTPNPALAAARIRDGDALMKERRYREAAFAFLDASHADSGHVEALFKLGNALAVLGYYGQAVEKWESVSRLTQDATIRQSAQDNITRARAKQAQAGTSPQAAGLAPGSGPVADTTRAQARRAYEQGVQRIGAKDFTTALTHLSQAIQLEPMLAVAYTARGSANIGLRRYAEAAADYQFALELEPQSASPLYGLAESYRALGRNAEARGLYERYAASSAADVRPQLQEESRQKASKLR</sequence>
<proteinExistence type="predicted"/>
<organism evidence="5 6">
    <name type="scientific">Myxococcus landrumensis</name>
    <dbReference type="NCBI Taxonomy" id="2813577"/>
    <lineage>
        <taxon>Bacteria</taxon>
        <taxon>Pseudomonadati</taxon>
        <taxon>Myxococcota</taxon>
        <taxon>Myxococcia</taxon>
        <taxon>Myxococcales</taxon>
        <taxon>Cystobacterineae</taxon>
        <taxon>Myxococcaceae</taxon>
        <taxon>Myxococcus</taxon>
    </lineage>
</organism>
<keyword evidence="6" id="KW-1185">Reference proteome</keyword>
<dbReference type="InterPro" id="IPR019734">
    <property type="entry name" value="TPR_rpt"/>
</dbReference>
<feature type="compositionally biased region" description="Low complexity" evidence="4">
    <location>
        <begin position="235"/>
        <end position="246"/>
    </location>
</feature>